<reference evidence="1" key="2">
    <citation type="submission" date="2022-06" db="EMBL/GenBank/DDBJ databases">
        <title>Thermospira aquatica gen. nov., sp. nov.</title>
        <authorList>
            <person name="Ben Ali Gam Z."/>
            <person name="Labat M."/>
        </authorList>
    </citation>
    <scope>NUCLEOTIDE SEQUENCE</scope>
    <source>
        <strain evidence="1">F1F22</strain>
    </source>
</reference>
<gene>
    <name evidence="1" type="ORF">KDW03_02935</name>
</gene>
<evidence type="ECO:0000313" key="1">
    <source>
        <dbReference type="EMBL" id="URA10774.1"/>
    </source>
</evidence>
<dbReference type="KEGG" id="taqu:KDW03_02935"/>
<dbReference type="PROSITE" id="PS51257">
    <property type="entry name" value="PROKAR_LIPOPROTEIN"/>
    <property type="match status" value="1"/>
</dbReference>
<name>A0AAX3BEX6_9SPIR</name>
<protein>
    <recommendedName>
        <fullName evidence="3">Lipoprotein</fullName>
    </recommendedName>
</protein>
<sequence>MKSFFRIFPFFVVILLACGHRSSFRQANFLIEWEWKTPKNAFIQTANILHSNILVTLNTGEIAIFPVERPSSIQKFFLPLEGIIKILWLTNFSNTFYGLAWTTTGSSQNLLWFSTDMDIQPIPSSQTNTNKLAVTPLSSLAYKEIYGVWYDQETLFWAADNTLFFVFLTNAIPPREFMTLSFPYPYRISSALKYENVLYIAQGEKGLTLLDLKRKRITNYSWIIGSIESLALIEKEQILIMADRINGVRAYSIQNPWKPEFVAVYEALGNTLDVALSPNGLWLADQYNGISLLKFENRTFSLLTNIPGRVVSHLLPLSDKGKLLLWHQDNLLLTSVNVP</sequence>
<evidence type="ECO:0008006" key="3">
    <source>
        <dbReference type="Google" id="ProtNLM"/>
    </source>
</evidence>
<dbReference type="RefSeq" id="WP_271435903.1">
    <property type="nucleotide sequence ID" value="NZ_CP073355.1"/>
</dbReference>
<organism evidence="1 2">
    <name type="scientific">Thermospira aquatica</name>
    <dbReference type="NCBI Taxonomy" id="2828656"/>
    <lineage>
        <taxon>Bacteria</taxon>
        <taxon>Pseudomonadati</taxon>
        <taxon>Spirochaetota</taxon>
        <taxon>Spirochaetia</taxon>
        <taxon>Brevinematales</taxon>
        <taxon>Thermospiraceae</taxon>
        <taxon>Thermospira</taxon>
    </lineage>
</organism>
<evidence type="ECO:0000313" key="2">
    <source>
        <dbReference type="Proteomes" id="UP001056539"/>
    </source>
</evidence>
<proteinExistence type="predicted"/>
<dbReference type="InterPro" id="IPR011044">
    <property type="entry name" value="Quino_amine_DH_bsu"/>
</dbReference>
<accession>A0AAX3BEX6</accession>
<reference evidence="1" key="1">
    <citation type="submission" date="2021-04" db="EMBL/GenBank/DDBJ databases">
        <authorList>
            <person name="Postec A."/>
        </authorList>
    </citation>
    <scope>NUCLEOTIDE SEQUENCE</scope>
    <source>
        <strain evidence="1">F1F22</strain>
    </source>
</reference>
<dbReference type="AlphaFoldDB" id="A0AAX3BEX6"/>
<dbReference type="SUPFAM" id="SSF50969">
    <property type="entry name" value="YVTN repeat-like/Quinoprotein amine dehydrogenase"/>
    <property type="match status" value="1"/>
</dbReference>
<dbReference type="EMBL" id="CP073355">
    <property type="protein sequence ID" value="URA10774.1"/>
    <property type="molecule type" value="Genomic_DNA"/>
</dbReference>
<dbReference type="Proteomes" id="UP001056539">
    <property type="component" value="Chromosome"/>
</dbReference>
<keyword evidence="2" id="KW-1185">Reference proteome</keyword>